<gene>
    <name evidence="3" type="ORF">EKPJFOCH_0159</name>
</gene>
<dbReference type="InterPro" id="IPR031768">
    <property type="entry name" value="CBM60_xylan-bd"/>
</dbReference>
<dbReference type="Pfam" id="PF18885">
    <property type="entry name" value="DUF5648"/>
    <property type="match status" value="1"/>
</dbReference>
<name>A0ABQ4TIN2_9HYPH</name>
<evidence type="ECO:0000259" key="1">
    <source>
        <dbReference type="Pfam" id="PF16841"/>
    </source>
</evidence>
<dbReference type="InterPro" id="IPR043708">
    <property type="entry name" value="DUF5648"/>
</dbReference>
<dbReference type="Pfam" id="PF16841">
    <property type="entry name" value="CBM60"/>
    <property type="match status" value="1"/>
</dbReference>
<reference evidence="3" key="1">
    <citation type="journal article" date="2021" name="Front. Microbiol.">
        <title>Comprehensive Comparative Genomics and Phenotyping of Methylobacterium Species.</title>
        <authorList>
            <person name="Alessa O."/>
            <person name="Ogura Y."/>
            <person name="Fujitani Y."/>
            <person name="Takami H."/>
            <person name="Hayashi T."/>
            <person name="Sahin N."/>
            <person name="Tani A."/>
        </authorList>
    </citation>
    <scope>NUCLEOTIDE SEQUENCE</scope>
    <source>
        <strain evidence="3">DSM 23674</strain>
    </source>
</reference>
<evidence type="ECO:0000313" key="4">
    <source>
        <dbReference type="Proteomes" id="UP001055101"/>
    </source>
</evidence>
<dbReference type="RefSeq" id="WP_187272533.1">
    <property type="nucleotide sequence ID" value="NZ_BPRA01000001.1"/>
</dbReference>
<evidence type="ECO:0000259" key="2">
    <source>
        <dbReference type="Pfam" id="PF18885"/>
    </source>
</evidence>
<evidence type="ECO:0008006" key="5">
    <source>
        <dbReference type="Google" id="ProtNLM"/>
    </source>
</evidence>
<feature type="domain" description="DUF5648" evidence="2">
    <location>
        <begin position="134"/>
        <end position="276"/>
    </location>
</feature>
<dbReference type="EMBL" id="BPRA01000001">
    <property type="protein sequence ID" value="GJE53693.1"/>
    <property type="molecule type" value="Genomic_DNA"/>
</dbReference>
<keyword evidence="4" id="KW-1185">Reference proteome</keyword>
<evidence type="ECO:0000313" key="3">
    <source>
        <dbReference type="EMBL" id="GJE53693.1"/>
    </source>
</evidence>
<reference evidence="3" key="2">
    <citation type="submission" date="2021-08" db="EMBL/GenBank/DDBJ databases">
        <authorList>
            <person name="Tani A."/>
            <person name="Ola A."/>
            <person name="Ogura Y."/>
            <person name="Katsura K."/>
            <person name="Hayashi T."/>
        </authorList>
    </citation>
    <scope>NUCLEOTIDE SEQUENCE</scope>
    <source>
        <strain evidence="3">DSM 23674</strain>
    </source>
</reference>
<dbReference type="Proteomes" id="UP001055101">
    <property type="component" value="Unassembled WGS sequence"/>
</dbReference>
<accession>A0ABQ4TIN2</accession>
<sequence>MTNRIGFKISEDNYLGDAQFVVKVDGIQIGDVLTATAAHALGDTEEFFFFGDFSSAHRVSVTFLNDLYTGPGQDRDLYVDSFTFDDHTQLGADAFSNTGLPVATSANLYRANDTATYDVSQYTAGSAEQHQNAVYRLYDGISGDHLFTTSENELHQVLKNLPSYHLEGVVGSTPDIGPGTEDVFRFFNTVTGDHFLTTSTAERDQVLKALPDYHYEGVAFQAYVDPNAVGSGGETMERFFNTKAGVHMYTSDANEIKMINAGQEGPGWIDEGKAFTIHVAAEGLLHA</sequence>
<comment type="caution">
    <text evidence="3">The sequence shown here is derived from an EMBL/GenBank/DDBJ whole genome shotgun (WGS) entry which is preliminary data.</text>
</comment>
<protein>
    <recommendedName>
        <fullName evidence="5">Carbohydrate binding module xylan-binding domain-containing protein</fullName>
    </recommendedName>
</protein>
<dbReference type="Gene3D" id="2.60.60.40">
    <property type="match status" value="1"/>
</dbReference>
<proteinExistence type="predicted"/>
<feature type="domain" description="Carbohydrate binding module xylan-binding" evidence="1">
    <location>
        <begin position="12"/>
        <end position="89"/>
    </location>
</feature>
<organism evidence="3 4">
    <name type="scientific">Methylobacterium thuringiense</name>
    <dbReference type="NCBI Taxonomy" id="1003091"/>
    <lineage>
        <taxon>Bacteria</taxon>
        <taxon>Pseudomonadati</taxon>
        <taxon>Pseudomonadota</taxon>
        <taxon>Alphaproteobacteria</taxon>
        <taxon>Hyphomicrobiales</taxon>
        <taxon>Methylobacteriaceae</taxon>
        <taxon>Methylobacterium</taxon>
    </lineage>
</organism>